<evidence type="ECO:0000313" key="2">
    <source>
        <dbReference type="Proteomes" id="UP000512167"/>
    </source>
</evidence>
<name>A0A7L6N2B4_9MOLU</name>
<protein>
    <recommendedName>
        <fullName evidence="3">Radical SAM protein</fullName>
    </recommendedName>
</protein>
<dbReference type="RefSeq" id="WP_312032181.1">
    <property type="nucleotide sequence ID" value="NZ_CP051151.1"/>
</dbReference>
<dbReference type="Proteomes" id="UP000512167">
    <property type="component" value="Chromosome"/>
</dbReference>
<evidence type="ECO:0008006" key="3">
    <source>
        <dbReference type="Google" id="ProtNLM"/>
    </source>
</evidence>
<evidence type="ECO:0000313" key="1">
    <source>
        <dbReference type="EMBL" id="QLY39701.1"/>
    </source>
</evidence>
<gene>
    <name evidence="1" type="ORF">HF295_02035</name>
</gene>
<organism evidence="1 2">
    <name type="scientific">Hujiaoplasma nucleasis</name>
    <dbReference type="NCBI Taxonomy" id="2725268"/>
    <lineage>
        <taxon>Bacteria</taxon>
        <taxon>Bacillati</taxon>
        <taxon>Mycoplasmatota</taxon>
        <taxon>Mollicutes</taxon>
        <taxon>Candidatus Izemoplasmatales</taxon>
        <taxon>Hujiaoplasmataceae</taxon>
        <taxon>Hujiaoplasma</taxon>
    </lineage>
</organism>
<keyword evidence="2" id="KW-1185">Reference proteome</keyword>
<reference evidence="1 2" key="1">
    <citation type="submission" date="2020-04" db="EMBL/GenBank/DDBJ databases">
        <authorList>
            <person name="Zheng R.K."/>
            <person name="Sun C.M."/>
        </authorList>
    </citation>
    <scope>NUCLEOTIDE SEQUENCE [LARGE SCALE GENOMIC DNA]</scope>
    <source>
        <strain evidence="2">zrk29</strain>
    </source>
</reference>
<accession>A0A7L6N2B4</accession>
<dbReference type="AlphaFoldDB" id="A0A7L6N2B4"/>
<proteinExistence type="predicted"/>
<sequence length="287" mass="33989">MIINSSSIIRNRQKDKFFGIDYYANLCHGSNPIFNYLSTPLDFYPLANQKASARCLDRELDFLKKINDFEEDKIFGIFENPDIYTCHDSIFNIIDKLKETRHGLFIETNSLNLINDIEVLEDFSKTNPLLIGIPISSYSSIDLSIFNEHYDFKSMEKLIKALEKTDIKFGFIMKPFIPEINDDPLKFKELLETLIHHHPDFIYPTFSLNFDSKKLNEFYDLIDKEKPEFKSKYFDKYGYKKSWISDRAEELKKIFIFNIKKTKIAYSMNQIIDLYKTTKQQEQISLF</sequence>
<dbReference type="KEGG" id="tbk:HF295_02035"/>
<dbReference type="EMBL" id="CP051151">
    <property type="protein sequence ID" value="QLY39701.1"/>
    <property type="molecule type" value="Genomic_DNA"/>
</dbReference>